<name>A0A0N9JMQ3_9HYME</name>
<organism evidence="2">
    <name type="scientific">Sclerodermus sp. MQW-2015</name>
    <dbReference type="NCBI Taxonomy" id="1729718"/>
    <lineage>
        <taxon>Eukaryota</taxon>
        <taxon>Metazoa</taxon>
        <taxon>Ecdysozoa</taxon>
        <taxon>Arthropoda</taxon>
        <taxon>Hexapoda</taxon>
        <taxon>Insecta</taxon>
        <taxon>Pterygota</taxon>
        <taxon>Neoptera</taxon>
        <taxon>Endopterygota</taxon>
        <taxon>Hymenoptera</taxon>
        <taxon>Apocrita</taxon>
        <taxon>Aculeata</taxon>
        <taxon>Chrysidoidea</taxon>
        <taxon>Bethylidae</taxon>
        <taxon>Scleroderminae</taxon>
        <taxon>Sclerodermus</taxon>
    </lineage>
</organism>
<keyword evidence="1" id="KW-0812">Transmembrane</keyword>
<gene>
    <name evidence="2" type="primary">GR3</name>
</gene>
<feature type="transmembrane region" description="Helical" evidence="1">
    <location>
        <begin position="108"/>
        <end position="131"/>
    </location>
</feature>
<feature type="transmembrane region" description="Helical" evidence="1">
    <location>
        <begin position="152"/>
        <end position="173"/>
    </location>
</feature>
<evidence type="ECO:0000313" key="2">
    <source>
        <dbReference type="EMBL" id="ALG36127.1"/>
    </source>
</evidence>
<dbReference type="AlphaFoldDB" id="A0A0N9JMQ3"/>
<sequence length="208" mass="24042">MNDNEQPSMAIIYFFLYDFSFLLLFLLLGAIVWGLYRDLKDGWINSTRFKNPTAVIVTCSDVLSVILLTSVSILGSPFRWKHLQLVTDKLIQIDEKLGIVAPRRTRKFSIILTAFTLIYLLMISSLDICIWDRASRQTKKMIDKGPINYSPLYFMYVVIIIMEIQYAVSTYNIGQRFIRLNKCLENVLRTGSITDHFRKDLGLGKLNP</sequence>
<proteinExistence type="evidence at transcript level"/>
<keyword evidence="1" id="KW-1133">Transmembrane helix</keyword>
<dbReference type="EMBL" id="KP963679">
    <property type="protein sequence ID" value="ALG36127.1"/>
    <property type="molecule type" value="mRNA"/>
</dbReference>
<reference evidence="2" key="1">
    <citation type="journal article" date="2015" name="Comp. Biochem. Physiol. Part D Genomics Proteomics">
        <title>Analysis of antennal transcriptome and odorant binding protein expression profiles of the recently identified parasitoid wasp, Sclerodermus sp.</title>
        <authorList>
            <person name="Zhou C.X."/>
            <person name="Min S.F."/>
            <person name="Yan-Long T."/>
            <person name="Wang M.Q."/>
        </authorList>
    </citation>
    <scope>NUCLEOTIDE SEQUENCE</scope>
</reference>
<protein>
    <submittedName>
        <fullName evidence="2">Gustatory receptor 3</fullName>
    </submittedName>
</protein>
<accession>A0A0N9JMQ3</accession>
<keyword evidence="1" id="KW-0472">Membrane</keyword>
<evidence type="ECO:0000256" key="1">
    <source>
        <dbReference type="SAM" id="Phobius"/>
    </source>
</evidence>
<feature type="transmembrane region" description="Helical" evidence="1">
    <location>
        <begin position="54"/>
        <end position="75"/>
    </location>
</feature>
<reference evidence="2" key="2">
    <citation type="submission" date="2015-03" db="EMBL/GenBank/DDBJ databases">
        <authorList>
            <person name="Murphy D."/>
        </authorList>
    </citation>
    <scope>NUCLEOTIDE SEQUENCE</scope>
</reference>
<feature type="transmembrane region" description="Helical" evidence="1">
    <location>
        <begin position="12"/>
        <end position="33"/>
    </location>
</feature>
<keyword evidence="2" id="KW-0675">Receptor</keyword>